<sequence>MSRGILRQKLDNLYQSKTRRWVAIILGILELFWFSGYYYGFNSLIPAWKSLRVFAYNCSDTSNTCMYYDYMFGNGFVVWIVTQMCLITFAGLIMDKVGLRAMKLIAVCLYFIGTVLFAYIHGDTESLYFISGILVALGSTSNLICNHQITSMFPKYRGICISLLSGAFDSSTLIVFIFSKTYTQLSLQTSFTILAVTSLCVGLFMAIFILTTKSGDMSRFAYSNEMVENSHLKGRERVKAPSDGTNGNTEKMLPSEEGTNNVDVSRRVNTIIELRYQSLKDCILSLPFLMIAIWFTIGLFRFSTFLGQLQRLIYESFGDDEATVDHVLQISSAFSMCGFLAAPITGFILDTSQAYCRRKIARNTNWSIDSSESYENKIYYTYVFGLAPGLFIMAVCAVFVSGLVFIPKVIAFYAAFVFLVMLRSLLFSASVGFCLIAFPIHYFGTVNGILNTIGGVFSLLQYAFQYTPTASIANIIATVVTFGLFIPPIVLFKMSRR</sequence>
<accession>A0AA85KAU3</accession>
<feature type="transmembrane region" description="Helical" evidence="2">
    <location>
        <begin position="101"/>
        <end position="120"/>
    </location>
</feature>
<dbReference type="Gene3D" id="1.20.1250.20">
    <property type="entry name" value="MFS general substrate transporter like domains"/>
    <property type="match status" value="1"/>
</dbReference>
<dbReference type="InterPro" id="IPR011701">
    <property type="entry name" value="MFS"/>
</dbReference>
<evidence type="ECO:0008006" key="5">
    <source>
        <dbReference type="Google" id="ProtNLM"/>
    </source>
</evidence>
<evidence type="ECO:0000313" key="3">
    <source>
        <dbReference type="Proteomes" id="UP000050795"/>
    </source>
</evidence>
<evidence type="ECO:0000256" key="1">
    <source>
        <dbReference type="SAM" id="MobiDB-lite"/>
    </source>
</evidence>
<feature type="transmembrane region" description="Helical" evidence="2">
    <location>
        <begin position="76"/>
        <end position="94"/>
    </location>
</feature>
<dbReference type="InterPro" id="IPR036259">
    <property type="entry name" value="MFS_trans_sf"/>
</dbReference>
<feature type="transmembrane region" description="Helical" evidence="2">
    <location>
        <begin position="190"/>
        <end position="210"/>
    </location>
</feature>
<dbReference type="PANTHER" id="PTHR20765:SF1">
    <property type="entry name" value="EQUILIBRATIVE NUCLEOBASE TRANSPORTER 1"/>
    <property type="match status" value="1"/>
</dbReference>
<feature type="transmembrane region" description="Helical" evidence="2">
    <location>
        <begin position="326"/>
        <end position="349"/>
    </location>
</feature>
<dbReference type="Proteomes" id="UP000050795">
    <property type="component" value="Unassembled WGS sequence"/>
</dbReference>
<feature type="transmembrane region" description="Helical" evidence="2">
    <location>
        <begin position="126"/>
        <end position="144"/>
    </location>
</feature>
<dbReference type="Pfam" id="PF07690">
    <property type="entry name" value="MFS_1"/>
    <property type="match status" value="1"/>
</dbReference>
<feature type="transmembrane region" description="Helical" evidence="2">
    <location>
        <begin position="412"/>
        <end position="438"/>
    </location>
</feature>
<feature type="transmembrane region" description="Helical" evidence="2">
    <location>
        <begin position="156"/>
        <end position="178"/>
    </location>
</feature>
<dbReference type="PANTHER" id="PTHR20765">
    <property type="entry name" value="SOLUTE CARRIER FAMILY 43 MEMBER 3-RELATED"/>
    <property type="match status" value="1"/>
</dbReference>
<dbReference type="GO" id="GO:0022857">
    <property type="term" value="F:transmembrane transporter activity"/>
    <property type="evidence" value="ECO:0007669"/>
    <property type="project" value="InterPro"/>
</dbReference>
<proteinExistence type="predicted"/>
<feature type="transmembrane region" description="Helical" evidence="2">
    <location>
        <begin position="379"/>
        <end position="406"/>
    </location>
</feature>
<feature type="region of interest" description="Disordered" evidence="1">
    <location>
        <begin position="237"/>
        <end position="259"/>
    </location>
</feature>
<dbReference type="AlphaFoldDB" id="A0AA85KAU3"/>
<feature type="transmembrane region" description="Helical" evidence="2">
    <location>
        <begin position="21"/>
        <end position="41"/>
    </location>
</feature>
<dbReference type="WBParaSite" id="TREG1_76680.2">
    <property type="protein sequence ID" value="TREG1_76680.2"/>
    <property type="gene ID" value="TREG1_76680"/>
</dbReference>
<organism evidence="3 4">
    <name type="scientific">Trichobilharzia regenti</name>
    <name type="common">Nasal bird schistosome</name>
    <dbReference type="NCBI Taxonomy" id="157069"/>
    <lineage>
        <taxon>Eukaryota</taxon>
        <taxon>Metazoa</taxon>
        <taxon>Spiralia</taxon>
        <taxon>Lophotrochozoa</taxon>
        <taxon>Platyhelminthes</taxon>
        <taxon>Trematoda</taxon>
        <taxon>Digenea</taxon>
        <taxon>Strigeidida</taxon>
        <taxon>Schistosomatoidea</taxon>
        <taxon>Schistosomatidae</taxon>
        <taxon>Trichobilharzia</taxon>
    </lineage>
</organism>
<evidence type="ECO:0000313" key="4">
    <source>
        <dbReference type="WBParaSite" id="TREG1_76680.2"/>
    </source>
</evidence>
<name>A0AA85KAU3_TRIRE</name>
<protein>
    <recommendedName>
        <fullName evidence="5">MFS domain-containing protein</fullName>
    </recommendedName>
</protein>
<feature type="transmembrane region" description="Helical" evidence="2">
    <location>
        <begin position="283"/>
        <end position="306"/>
    </location>
</feature>
<keyword evidence="3" id="KW-1185">Reference proteome</keyword>
<dbReference type="InterPro" id="IPR027197">
    <property type="entry name" value="SLC43A3"/>
</dbReference>
<evidence type="ECO:0000256" key="2">
    <source>
        <dbReference type="SAM" id="Phobius"/>
    </source>
</evidence>
<keyword evidence="2" id="KW-0812">Transmembrane</keyword>
<feature type="transmembrane region" description="Helical" evidence="2">
    <location>
        <begin position="445"/>
        <end position="464"/>
    </location>
</feature>
<reference evidence="4" key="2">
    <citation type="submission" date="2023-11" db="UniProtKB">
        <authorList>
            <consortium name="WormBaseParasite"/>
        </authorList>
    </citation>
    <scope>IDENTIFICATION</scope>
</reference>
<feature type="transmembrane region" description="Helical" evidence="2">
    <location>
        <begin position="470"/>
        <end position="492"/>
    </location>
</feature>
<reference evidence="3" key="1">
    <citation type="submission" date="2022-06" db="EMBL/GenBank/DDBJ databases">
        <authorList>
            <person name="Berger JAMES D."/>
            <person name="Berger JAMES D."/>
        </authorList>
    </citation>
    <scope>NUCLEOTIDE SEQUENCE [LARGE SCALE GENOMIC DNA]</scope>
</reference>
<dbReference type="SUPFAM" id="SSF103473">
    <property type="entry name" value="MFS general substrate transporter"/>
    <property type="match status" value="1"/>
</dbReference>
<keyword evidence="2" id="KW-0472">Membrane</keyword>
<keyword evidence="2" id="KW-1133">Transmembrane helix</keyword>